<name>A0A1J1J899_9DIPT</name>
<sequence length="109" mass="13129">MESQLKTYSAVEQELLLNFRLKDHQNFTSSKIRFFKFLITQKIMCEWVTSAMQSTIIKRKQFSPCLKTSRFFEKIYQHIDMTNLLTKRYLKTEKFSIGITHYFPTVQET</sequence>
<keyword evidence="2" id="KW-1185">Reference proteome</keyword>
<evidence type="ECO:0000313" key="1">
    <source>
        <dbReference type="EMBL" id="CRL07137.1"/>
    </source>
</evidence>
<protein>
    <submittedName>
        <fullName evidence="1">CLUMA_CG020132, isoform A</fullName>
    </submittedName>
</protein>
<proteinExistence type="predicted"/>
<dbReference type="Proteomes" id="UP000183832">
    <property type="component" value="Unassembled WGS sequence"/>
</dbReference>
<dbReference type="AlphaFoldDB" id="A0A1J1J899"/>
<gene>
    <name evidence="1" type="ORF">CLUMA_CG020132</name>
</gene>
<organism evidence="1 2">
    <name type="scientific">Clunio marinus</name>
    <dbReference type="NCBI Taxonomy" id="568069"/>
    <lineage>
        <taxon>Eukaryota</taxon>
        <taxon>Metazoa</taxon>
        <taxon>Ecdysozoa</taxon>
        <taxon>Arthropoda</taxon>
        <taxon>Hexapoda</taxon>
        <taxon>Insecta</taxon>
        <taxon>Pterygota</taxon>
        <taxon>Neoptera</taxon>
        <taxon>Endopterygota</taxon>
        <taxon>Diptera</taxon>
        <taxon>Nematocera</taxon>
        <taxon>Chironomoidea</taxon>
        <taxon>Chironomidae</taxon>
        <taxon>Clunio</taxon>
    </lineage>
</organism>
<dbReference type="EMBL" id="CVRI01000070">
    <property type="protein sequence ID" value="CRL07137.1"/>
    <property type="molecule type" value="Genomic_DNA"/>
</dbReference>
<reference evidence="1 2" key="1">
    <citation type="submission" date="2015-04" db="EMBL/GenBank/DDBJ databases">
        <authorList>
            <person name="Syromyatnikov M.Y."/>
            <person name="Popov V.N."/>
        </authorList>
    </citation>
    <scope>NUCLEOTIDE SEQUENCE [LARGE SCALE GENOMIC DNA]</scope>
</reference>
<evidence type="ECO:0000313" key="2">
    <source>
        <dbReference type="Proteomes" id="UP000183832"/>
    </source>
</evidence>
<accession>A0A1J1J899</accession>